<evidence type="ECO:0000256" key="1">
    <source>
        <dbReference type="SAM" id="Phobius"/>
    </source>
</evidence>
<dbReference type="EMBL" id="FUXP01000009">
    <property type="protein sequence ID" value="SKA16019.1"/>
    <property type="molecule type" value="Genomic_DNA"/>
</dbReference>
<keyword evidence="1" id="KW-0812">Transmembrane</keyword>
<evidence type="ECO:0000313" key="3">
    <source>
        <dbReference type="EMBL" id="SKA16019.1"/>
    </source>
</evidence>
<dbReference type="AlphaFoldDB" id="A0A1T4RJB2"/>
<dbReference type="InterPro" id="IPR050248">
    <property type="entry name" value="Polysacc_deacetylase_ArnD"/>
</dbReference>
<dbReference type="Proteomes" id="UP000190061">
    <property type="component" value="Unassembled WGS sequence"/>
</dbReference>
<name>A0A1T4RJB2_9GAMM</name>
<organism evidence="3 4">
    <name type="scientific">Lysobacter spongiicola DSM 21749</name>
    <dbReference type="NCBI Taxonomy" id="1122188"/>
    <lineage>
        <taxon>Bacteria</taxon>
        <taxon>Pseudomonadati</taxon>
        <taxon>Pseudomonadota</taxon>
        <taxon>Gammaproteobacteria</taxon>
        <taxon>Lysobacterales</taxon>
        <taxon>Lysobacteraceae</taxon>
        <taxon>Novilysobacter</taxon>
    </lineage>
</organism>
<dbReference type="GO" id="GO:0005975">
    <property type="term" value="P:carbohydrate metabolic process"/>
    <property type="evidence" value="ECO:0007669"/>
    <property type="project" value="InterPro"/>
</dbReference>
<reference evidence="3 4" key="1">
    <citation type="submission" date="2017-02" db="EMBL/GenBank/DDBJ databases">
        <authorList>
            <person name="Peterson S.W."/>
        </authorList>
    </citation>
    <scope>NUCLEOTIDE SEQUENCE [LARGE SCALE GENOMIC DNA]</scope>
    <source>
        <strain evidence="3 4">DSM 21749</strain>
    </source>
</reference>
<dbReference type="InterPro" id="IPR011330">
    <property type="entry name" value="Glyco_hydro/deAcase_b/a-brl"/>
</dbReference>
<dbReference type="Pfam" id="PF01522">
    <property type="entry name" value="Polysacc_deac_1"/>
    <property type="match status" value="1"/>
</dbReference>
<protein>
    <submittedName>
        <fullName evidence="3">Peptidoglycan/xylan/chitin deacetylase, PgdA/CDA1 family</fullName>
    </submittedName>
</protein>
<evidence type="ECO:0000259" key="2">
    <source>
        <dbReference type="PROSITE" id="PS51677"/>
    </source>
</evidence>
<dbReference type="SUPFAM" id="SSF88713">
    <property type="entry name" value="Glycoside hydrolase/deacetylase"/>
    <property type="match status" value="1"/>
</dbReference>
<keyword evidence="1" id="KW-1133">Transmembrane helix</keyword>
<accession>A0A1T4RJB2</accession>
<dbReference type="PANTHER" id="PTHR10587">
    <property type="entry name" value="GLYCOSYL TRANSFERASE-RELATED"/>
    <property type="match status" value="1"/>
</dbReference>
<gene>
    <name evidence="3" type="ORF">SAMN02745674_02207</name>
</gene>
<feature type="domain" description="NodB homology" evidence="2">
    <location>
        <begin position="82"/>
        <end position="262"/>
    </location>
</feature>
<keyword evidence="1" id="KW-0472">Membrane</keyword>
<dbReference type="InterPro" id="IPR002509">
    <property type="entry name" value="NODB_dom"/>
</dbReference>
<sequence length="270" mass="30031">MIHVMSTPLPHRVPHRIPRHPHAWLVVLLASQGAVALLWWSLGWRVGLPVMLATHALFWWGVMKPDSRMFGPVLSRLPTAEKVVWLTIDDGPSDDTPAMLDLLDAAGARATFFVVGDRAAARPELVREMVRRGHTLGNHSRSHPQVWFWALGPRRMRCEIEQTQAQLAGITGSPPRWFRAVVGMANPFVHAPLRDQSLTRVAWTARGFDAVAADPTAVVARIERDLAPGAIILLHEGAKHGRNVEVLALLLQRLQALGYRAVLPEREPDL</sequence>
<dbReference type="PROSITE" id="PS51677">
    <property type="entry name" value="NODB"/>
    <property type="match status" value="1"/>
</dbReference>
<dbReference type="PANTHER" id="PTHR10587:SF137">
    <property type="entry name" value="4-DEOXY-4-FORMAMIDO-L-ARABINOSE-PHOSPHOUNDECAPRENOL DEFORMYLASE ARND-RELATED"/>
    <property type="match status" value="1"/>
</dbReference>
<evidence type="ECO:0000313" key="4">
    <source>
        <dbReference type="Proteomes" id="UP000190061"/>
    </source>
</evidence>
<dbReference type="CDD" id="cd10917">
    <property type="entry name" value="CE4_NodB_like_6s_7s"/>
    <property type="match status" value="1"/>
</dbReference>
<dbReference type="Gene3D" id="3.20.20.370">
    <property type="entry name" value="Glycoside hydrolase/deacetylase"/>
    <property type="match status" value="1"/>
</dbReference>
<dbReference type="STRING" id="1122188.SAMN02745674_02207"/>
<dbReference type="GO" id="GO:0016810">
    <property type="term" value="F:hydrolase activity, acting on carbon-nitrogen (but not peptide) bonds"/>
    <property type="evidence" value="ECO:0007669"/>
    <property type="project" value="InterPro"/>
</dbReference>
<feature type="transmembrane region" description="Helical" evidence="1">
    <location>
        <begin position="21"/>
        <end position="40"/>
    </location>
</feature>
<keyword evidence="4" id="KW-1185">Reference proteome</keyword>
<proteinExistence type="predicted"/>